<organism evidence="2">
    <name type="scientific">marine metagenome</name>
    <dbReference type="NCBI Taxonomy" id="408172"/>
    <lineage>
        <taxon>unclassified sequences</taxon>
        <taxon>metagenomes</taxon>
        <taxon>ecological metagenomes</taxon>
    </lineage>
</organism>
<reference evidence="2" key="1">
    <citation type="submission" date="2018-05" db="EMBL/GenBank/DDBJ databases">
        <authorList>
            <person name="Lanie J.A."/>
            <person name="Ng W.-L."/>
            <person name="Kazmierczak K.M."/>
            <person name="Andrzejewski T.M."/>
            <person name="Davidsen T.M."/>
            <person name="Wayne K.J."/>
            <person name="Tettelin H."/>
            <person name="Glass J.I."/>
            <person name="Rusch D."/>
            <person name="Podicherti R."/>
            <person name="Tsui H.-C.T."/>
            <person name="Winkler M.E."/>
        </authorList>
    </citation>
    <scope>NUCLEOTIDE SEQUENCE</scope>
</reference>
<evidence type="ECO:0000313" key="2">
    <source>
        <dbReference type="EMBL" id="SUZ92480.1"/>
    </source>
</evidence>
<keyword evidence="1" id="KW-0812">Transmembrane</keyword>
<keyword evidence="1" id="KW-1133">Transmembrane helix</keyword>
<protein>
    <recommendedName>
        <fullName evidence="3">DUF4381 domain-containing protein</fullName>
    </recommendedName>
</protein>
<keyword evidence="1" id="KW-0472">Membrane</keyword>
<dbReference type="InterPro" id="IPR025489">
    <property type="entry name" value="DUF4381"/>
</dbReference>
<feature type="transmembrane region" description="Helical" evidence="1">
    <location>
        <begin position="20"/>
        <end position="42"/>
    </location>
</feature>
<gene>
    <name evidence="2" type="ORF">METZ01_LOCUS45334</name>
</gene>
<proteinExistence type="predicted"/>
<evidence type="ECO:0008006" key="3">
    <source>
        <dbReference type="Google" id="ProtNLM"/>
    </source>
</evidence>
<sequence length="164" mass="19327">MDFETIPLKDLHFPPVIDWWPLAIGWQVLIIIIFIFCCYLLHKMYLRWNENKARRIAIVELKALKIKFENNKDPAFLIKQLSELLRRTMLAYVDRKEVAGLTGTEWLEFLDRGLEEKYFTLGIGQLIESLPYKNLDKHDKDIDIENLIDIVLKRLKTPIQGGIS</sequence>
<dbReference type="AlphaFoldDB" id="A0A381RKW1"/>
<dbReference type="Pfam" id="PF14316">
    <property type="entry name" value="DUF4381"/>
    <property type="match status" value="1"/>
</dbReference>
<accession>A0A381RKW1</accession>
<dbReference type="EMBL" id="UINC01002062">
    <property type="protein sequence ID" value="SUZ92480.1"/>
    <property type="molecule type" value="Genomic_DNA"/>
</dbReference>
<evidence type="ECO:0000256" key="1">
    <source>
        <dbReference type="SAM" id="Phobius"/>
    </source>
</evidence>
<name>A0A381RKW1_9ZZZZ</name>